<organism evidence="4 5">
    <name type="scientific">Letharia columbiana</name>
    <dbReference type="NCBI Taxonomy" id="112416"/>
    <lineage>
        <taxon>Eukaryota</taxon>
        <taxon>Fungi</taxon>
        <taxon>Dikarya</taxon>
        <taxon>Ascomycota</taxon>
        <taxon>Pezizomycotina</taxon>
        <taxon>Lecanoromycetes</taxon>
        <taxon>OSLEUM clade</taxon>
        <taxon>Lecanoromycetidae</taxon>
        <taxon>Lecanorales</taxon>
        <taxon>Lecanorineae</taxon>
        <taxon>Parmeliaceae</taxon>
        <taxon>Letharia</taxon>
    </lineage>
</organism>
<name>A0A8H6FPF6_9LECA</name>
<dbReference type="GeneID" id="59291060"/>
<dbReference type="Gene3D" id="1.10.245.10">
    <property type="entry name" value="SWIB/MDM2 domain"/>
    <property type="match status" value="1"/>
</dbReference>
<evidence type="ECO:0000256" key="1">
    <source>
        <dbReference type="SAM" id="MobiDB-lite"/>
    </source>
</evidence>
<dbReference type="PROSITE" id="PS51925">
    <property type="entry name" value="SWIB_MDM2"/>
    <property type="match status" value="1"/>
</dbReference>
<dbReference type="SUPFAM" id="SSF109715">
    <property type="entry name" value="DEK C-terminal domain"/>
    <property type="match status" value="1"/>
</dbReference>
<dbReference type="CDD" id="cd10567">
    <property type="entry name" value="SWIB-MDM2_like"/>
    <property type="match status" value="1"/>
</dbReference>
<dbReference type="PANTHER" id="PTHR13844">
    <property type="entry name" value="SWI/SNF-RELATED MATRIX-ASSOCIATED ACTIN-DEPENDENT REGULATOR OF CHROMATIN SUBFAMILY D"/>
    <property type="match status" value="1"/>
</dbReference>
<feature type="domain" description="DM2" evidence="2">
    <location>
        <begin position="227"/>
        <end position="305"/>
    </location>
</feature>
<comment type="caution">
    <text evidence="4">The sequence shown here is derived from an EMBL/GenBank/DDBJ whole genome shotgun (WGS) entry which is preliminary data.</text>
</comment>
<protein>
    <recommendedName>
        <fullName evidence="6">DM2 domain-containing protein</fullName>
    </recommendedName>
</protein>
<dbReference type="InterPro" id="IPR003121">
    <property type="entry name" value="SWIB_MDM2_domain"/>
</dbReference>
<evidence type="ECO:0008006" key="6">
    <source>
        <dbReference type="Google" id="ProtNLM"/>
    </source>
</evidence>
<proteinExistence type="predicted"/>
<dbReference type="EMBL" id="JACCJC010000049">
    <property type="protein sequence ID" value="KAF6232304.1"/>
    <property type="molecule type" value="Genomic_DNA"/>
</dbReference>
<dbReference type="SUPFAM" id="SSF47592">
    <property type="entry name" value="SWIB/MDM2 domain"/>
    <property type="match status" value="1"/>
</dbReference>
<feature type="compositionally biased region" description="Polar residues" evidence="1">
    <location>
        <begin position="83"/>
        <end position="128"/>
    </location>
</feature>
<accession>A0A8H6FPF6</accession>
<feature type="domain" description="DEK-C" evidence="3">
    <location>
        <begin position="5"/>
        <end position="60"/>
    </location>
</feature>
<sequence>MSLPTEVEASFTTIIDSILAASDLDTISEKRIRQGLQQSVEYDITPQKTAIKALIMRRFDKFDEQRKAPPQTNGHASVKEESSASPQTFSHTSVKQGSLASQQTNGHTTVKENSPLSSEPTRKATSQSPKKHKQESDEEELSDVKNTPPPKKKKKVERDSDAAYAAKLQAQENARTRSTRGGGPKAPPPKKNKKSPKKKTSAKVKAEDDSDIDASGSDVKEKVRSGGFHKELMLSPPLSALLDNEIKLSRPQTVKRIWAYVRAKDLQDPSDKRMIRCDDALRAVFKQDKVHMFTMNKILSQNLYVPDE</sequence>
<keyword evidence="5" id="KW-1185">Reference proteome</keyword>
<dbReference type="Pfam" id="PF02201">
    <property type="entry name" value="SWIB"/>
    <property type="match status" value="1"/>
</dbReference>
<feature type="compositionally biased region" description="Basic residues" evidence="1">
    <location>
        <begin position="188"/>
        <end position="202"/>
    </location>
</feature>
<evidence type="ECO:0000313" key="5">
    <source>
        <dbReference type="Proteomes" id="UP000578531"/>
    </source>
</evidence>
<dbReference type="InterPro" id="IPR019835">
    <property type="entry name" value="SWIB_domain"/>
</dbReference>
<gene>
    <name evidence="4" type="ORF">HO173_009409</name>
</gene>
<evidence type="ECO:0000259" key="2">
    <source>
        <dbReference type="PROSITE" id="PS51925"/>
    </source>
</evidence>
<evidence type="ECO:0000313" key="4">
    <source>
        <dbReference type="EMBL" id="KAF6232304.1"/>
    </source>
</evidence>
<dbReference type="RefSeq" id="XP_037161733.1">
    <property type="nucleotide sequence ID" value="XM_037311299.1"/>
</dbReference>
<reference evidence="4 5" key="1">
    <citation type="journal article" date="2020" name="Genomics">
        <title>Complete, high-quality genomes from long-read metagenomic sequencing of two wolf lichen thalli reveals enigmatic genome architecture.</title>
        <authorList>
            <person name="McKenzie S.K."/>
            <person name="Walston R.F."/>
            <person name="Allen J.L."/>
        </authorList>
    </citation>
    <scope>NUCLEOTIDE SEQUENCE [LARGE SCALE GENOMIC DNA]</scope>
    <source>
        <strain evidence="4">WasteWater2</strain>
    </source>
</reference>
<dbReference type="InterPro" id="IPR036885">
    <property type="entry name" value="SWIB_MDM2_dom_sf"/>
</dbReference>
<dbReference type="Proteomes" id="UP000578531">
    <property type="component" value="Unassembled WGS sequence"/>
</dbReference>
<dbReference type="AlphaFoldDB" id="A0A8H6FPF6"/>
<dbReference type="Pfam" id="PF08766">
    <property type="entry name" value="DEK_C"/>
    <property type="match status" value="1"/>
</dbReference>
<dbReference type="OrthoDB" id="10251073at2759"/>
<dbReference type="PROSITE" id="PS51998">
    <property type="entry name" value="DEK_C"/>
    <property type="match status" value="1"/>
</dbReference>
<evidence type="ECO:0000259" key="3">
    <source>
        <dbReference type="PROSITE" id="PS51998"/>
    </source>
</evidence>
<dbReference type="InterPro" id="IPR014876">
    <property type="entry name" value="DEK_C"/>
</dbReference>
<dbReference type="SMART" id="SM00151">
    <property type="entry name" value="SWIB"/>
    <property type="match status" value="1"/>
</dbReference>
<feature type="region of interest" description="Disordered" evidence="1">
    <location>
        <begin position="65"/>
        <end position="218"/>
    </location>
</feature>